<proteinExistence type="predicted"/>
<dbReference type="SUPFAM" id="SSF54768">
    <property type="entry name" value="dsRNA-binding domain-like"/>
    <property type="match status" value="1"/>
</dbReference>
<dbReference type="InterPro" id="IPR036389">
    <property type="entry name" value="RNase_III_sf"/>
</dbReference>
<dbReference type="OrthoDB" id="3353871at2759"/>
<dbReference type="InterPro" id="IPR014720">
    <property type="entry name" value="dsRBD_dom"/>
</dbReference>
<dbReference type="PROSITE" id="PS50142">
    <property type="entry name" value="RNASE_3_2"/>
    <property type="match status" value="1"/>
</dbReference>
<feature type="region of interest" description="Disordered" evidence="6">
    <location>
        <begin position="151"/>
        <end position="220"/>
    </location>
</feature>
<dbReference type="PROSITE" id="PS50137">
    <property type="entry name" value="DS_RBD"/>
    <property type="match status" value="1"/>
</dbReference>
<keyword evidence="10" id="KW-1185">Reference proteome</keyword>
<keyword evidence="1" id="KW-0540">Nuclease</keyword>
<evidence type="ECO:0000256" key="5">
    <source>
        <dbReference type="PROSITE-ProRule" id="PRU00266"/>
    </source>
</evidence>
<dbReference type="GO" id="GO:0003725">
    <property type="term" value="F:double-stranded RNA binding"/>
    <property type="evidence" value="ECO:0007669"/>
    <property type="project" value="TreeGrafter"/>
</dbReference>
<name>A0A9P5TTG4_GYMJU</name>
<dbReference type="SUPFAM" id="SSF69065">
    <property type="entry name" value="RNase III domain-like"/>
    <property type="match status" value="1"/>
</dbReference>
<accession>A0A9P5TTG4</accession>
<keyword evidence="3" id="KW-0378">Hydrolase</keyword>
<keyword evidence="2" id="KW-0255">Endonuclease</keyword>
<dbReference type="GO" id="GO:0005634">
    <property type="term" value="C:nucleus"/>
    <property type="evidence" value="ECO:0007669"/>
    <property type="project" value="TreeGrafter"/>
</dbReference>
<dbReference type="AlphaFoldDB" id="A0A9P5TTG4"/>
<evidence type="ECO:0000256" key="3">
    <source>
        <dbReference type="ARBA" id="ARBA00022801"/>
    </source>
</evidence>
<evidence type="ECO:0000256" key="6">
    <source>
        <dbReference type="SAM" id="MobiDB-lite"/>
    </source>
</evidence>
<reference evidence="9" key="1">
    <citation type="submission" date="2020-11" db="EMBL/GenBank/DDBJ databases">
        <authorList>
            <consortium name="DOE Joint Genome Institute"/>
            <person name="Ahrendt S."/>
            <person name="Riley R."/>
            <person name="Andreopoulos W."/>
            <person name="LaButti K."/>
            <person name="Pangilinan J."/>
            <person name="Ruiz-duenas F.J."/>
            <person name="Barrasa J.M."/>
            <person name="Sanchez-Garcia M."/>
            <person name="Camarero S."/>
            <person name="Miyauchi S."/>
            <person name="Serrano A."/>
            <person name="Linde D."/>
            <person name="Babiker R."/>
            <person name="Drula E."/>
            <person name="Ayuso-Fernandez I."/>
            <person name="Pacheco R."/>
            <person name="Padilla G."/>
            <person name="Ferreira P."/>
            <person name="Barriuso J."/>
            <person name="Kellner H."/>
            <person name="Castanera R."/>
            <person name="Alfaro M."/>
            <person name="Ramirez L."/>
            <person name="Pisabarro A.G."/>
            <person name="Kuo A."/>
            <person name="Tritt A."/>
            <person name="Lipzen A."/>
            <person name="He G."/>
            <person name="Yan M."/>
            <person name="Ng V."/>
            <person name="Cullen D."/>
            <person name="Martin F."/>
            <person name="Rosso M.-N."/>
            <person name="Henrissat B."/>
            <person name="Hibbett D."/>
            <person name="Martinez A.T."/>
            <person name="Grigoriev I.V."/>
        </authorList>
    </citation>
    <scope>NUCLEOTIDE SEQUENCE</scope>
    <source>
        <strain evidence="9">AH 44721</strain>
    </source>
</reference>
<dbReference type="Pfam" id="PF00035">
    <property type="entry name" value="dsrm"/>
    <property type="match status" value="1"/>
</dbReference>
<dbReference type="PANTHER" id="PTHR11207">
    <property type="entry name" value="RIBONUCLEASE III"/>
    <property type="match status" value="1"/>
</dbReference>
<evidence type="ECO:0000256" key="2">
    <source>
        <dbReference type="ARBA" id="ARBA00022759"/>
    </source>
</evidence>
<dbReference type="CDD" id="cd10845">
    <property type="entry name" value="DSRM_RNAse_III_family"/>
    <property type="match status" value="1"/>
</dbReference>
<organism evidence="9 10">
    <name type="scientific">Gymnopilus junonius</name>
    <name type="common">Spectacular rustgill mushroom</name>
    <name type="synonym">Gymnopilus spectabilis subsp. junonius</name>
    <dbReference type="NCBI Taxonomy" id="109634"/>
    <lineage>
        <taxon>Eukaryota</taxon>
        <taxon>Fungi</taxon>
        <taxon>Dikarya</taxon>
        <taxon>Basidiomycota</taxon>
        <taxon>Agaricomycotina</taxon>
        <taxon>Agaricomycetes</taxon>
        <taxon>Agaricomycetidae</taxon>
        <taxon>Agaricales</taxon>
        <taxon>Agaricineae</taxon>
        <taxon>Hymenogastraceae</taxon>
        <taxon>Gymnopilus</taxon>
    </lineage>
</organism>
<feature type="compositionally biased region" description="Low complexity" evidence="6">
    <location>
        <begin position="169"/>
        <end position="200"/>
    </location>
</feature>
<dbReference type="EMBL" id="JADNYJ010000002">
    <property type="protein sequence ID" value="KAF8913150.1"/>
    <property type="molecule type" value="Genomic_DNA"/>
</dbReference>
<evidence type="ECO:0000256" key="1">
    <source>
        <dbReference type="ARBA" id="ARBA00022722"/>
    </source>
</evidence>
<evidence type="ECO:0000313" key="9">
    <source>
        <dbReference type="EMBL" id="KAF8913150.1"/>
    </source>
</evidence>
<dbReference type="GO" id="GO:0010468">
    <property type="term" value="P:regulation of gene expression"/>
    <property type="evidence" value="ECO:0007669"/>
    <property type="project" value="TreeGrafter"/>
</dbReference>
<dbReference type="GO" id="GO:0004525">
    <property type="term" value="F:ribonuclease III activity"/>
    <property type="evidence" value="ECO:0007669"/>
    <property type="project" value="InterPro"/>
</dbReference>
<keyword evidence="4 5" id="KW-0694">RNA-binding</keyword>
<feature type="domain" description="RNase III" evidence="8">
    <location>
        <begin position="10"/>
        <end position="128"/>
    </location>
</feature>
<dbReference type="Gene3D" id="3.30.160.20">
    <property type="match status" value="1"/>
</dbReference>
<protein>
    <submittedName>
        <fullName evidence="9">Uncharacterized protein</fullName>
    </submittedName>
</protein>
<sequence>MSDLPPLPKIDGDFELMLDIYTHSSVRTNPTMTEDYGDTERLAELGAKVLDLVITYHLYSERPFLTAKNIQEKRLELTSDVSLNRWVQAYGLQEKLRVAPSEIAVLSNPEELRKLFHTYIGALYIRNGLATIQKWISRMIDPAIDIKLPNLSPQPESQFQPQPPQMHAYGQQWQGQGYGQQQGYQSPPPSQVSATSYSSSQMNSVHPAPPPGAPPPLPASPPVMMPSSAMSLVTLALVNQTAAQRGYYVTYPAEQTGPPHQPTWTVRCCMNGQEYGIGSGKSQKLAKEEAARMAWAAMGWGPT</sequence>
<dbReference type="Pfam" id="PF14622">
    <property type="entry name" value="Ribonucleas_3_3"/>
    <property type="match status" value="1"/>
</dbReference>
<gene>
    <name evidence="9" type="ORF">CPB84DRAFT_1957520</name>
</gene>
<dbReference type="CDD" id="cd00593">
    <property type="entry name" value="RIBOc"/>
    <property type="match status" value="1"/>
</dbReference>
<evidence type="ECO:0000256" key="4">
    <source>
        <dbReference type="ARBA" id="ARBA00022884"/>
    </source>
</evidence>
<dbReference type="InterPro" id="IPR000999">
    <property type="entry name" value="RNase_III_dom"/>
</dbReference>
<evidence type="ECO:0000259" key="7">
    <source>
        <dbReference type="PROSITE" id="PS50137"/>
    </source>
</evidence>
<dbReference type="Gene3D" id="1.10.1520.10">
    <property type="entry name" value="Ribonuclease III domain"/>
    <property type="match status" value="1"/>
</dbReference>
<evidence type="ECO:0000313" key="10">
    <source>
        <dbReference type="Proteomes" id="UP000724874"/>
    </source>
</evidence>
<comment type="caution">
    <text evidence="9">The sequence shown here is derived from an EMBL/GenBank/DDBJ whole genome shotgun (WGS) entry which is preliminary data.</text>
</comment>
<dbReference type="PANTHER" id="PTHR11207:SF0">
    <property type="entry name" value="RIBONUCLEASE 3"/>
    <property type="match status" value="1"/>
</dbReference>
<dbReference type="GO" id="GO:0006396">
    <property type="term" value="P:RNA processing"/>
    <property type="evidence" value="ECO:0007669"/>
    <property type="project" value="InterPro"/>
</dbReference>
<feature type="domain" description="DRBM" evidence="7">
    <location>
        <begin position="247"/>
        <end position="300"/>
    </location>
</feature>
<dbReference type="SMART" id="SM00535">
    <property type="entry name" value="RIBOc"/>
    <property type="match status" value="1"/>
</dbReference>
<dbReference type="SMART" id="SM00358">
    <property type="entry name" value="DSRM"/>
    <property type="match status" value="1"/>
</dbReference>
<feature type="compositionally biased region" description="Pro residues" evidence="6">
    <location>
        <begin position="207"/>
        <end position="220"/>
    </location>
</feature>
<evidence type="ECO:0000259" key="8">
    <source>
        <dbReference type="PROSITE" id="PS50142"/>
    </source>
</evidence>
<dbReference type="Proteomes" id="UP000724874">
    <property type="component" value="Unassembled WGS sequence"/>
</dbReference>